<proteinExistence type="inferred from homology"/>
<keyword evidence="6" id="KW-1185">Reference proteome</keyword>
<sequence>MNIDELKSHALAARRDIVSMIYESGIGHPGGALSIIDILTWIYDQEVDLAASPRARIVMSKGHAVAAQYALLHQKGKIARSEFKTFRQINSRLQGHPSIKSMPEVDATTGLLGQGLSIAFGMAAAKKQHGEPQRVFAIIGDGEMHEGQIWETLQQAGHMKMDNLVAIIDYNGFSSHDPVNQVVNLEPLADKVRLFGWHVLELHNGNDMHQVADTFMLSRHLKGKPIAIIAHTTKGSGVSYMENNGDWHSKTPTTEQYQQAMEELQ</sequence>
<comment type="cofactor">
    <cofactor evidence="1">
        <name>thiamine diphosphate</name>
        <dbReference type="ChEBI" id="CHEBI:58937"/>
    </cofactor>
</comment>
<dbReference type="PANTHER" id="PTHR47514:SF1">
    <property type="entry name" value="TRANSKETOLASE N-TERMINAL SECTION-RELATED"/>
    <property type="match status" value="1"/>
</dbReference>
<organism evidence="5 6">
    <name type="scientific">Citrobacter tructae</name>
    <dbReference type="NCBI Taxonomy" id="2562449"/>
    <lineage>
        <taxon>Bacteria</taxon>
        <taxon>Pseudomonadati</taxon>
        <taxon>Pseudomonadota</taxon>
        <taxon>Gammaproteobacteria</taxon>
        <taxon>Enterobacterales</taxon>
        <taxon>Enterobacteriaceae</taxon>
        <taxon>Citrobacter</taxon>
    </lineage>
</organism>
<feature type="domain" description="Transketolase N-terminal" evidence="4">
    <location>
        <begin position="18"/>
        <end position="251"/>
    </location>
</feature>
<dbReference type="CDD" id="cd02012">
    <property type="entry name" value="TPP_TK"/>
    <property type="match status" value="1"/>
</dbReference>
<evidence type="ECO:0000259" key="4">
    <source>
        <dbReference type="Pfam" id="PF00456"/>
    </source>
</evidence>
<comment type="similarity">
    <text evidence="2">Belongs to the transketolase family.</text>
</comment>
<dbReference type="PANTHER" id="PTHR47514">
    <property type="entry name" value="TRANSKETOLASE N-TERMINAL SECTION-RELATED"/>
    <property type="match status" value="1"/>
</dbReference>
<evidence type="ECO:0000256" key="2">
    <source>
        <dbReference type="ARBA" id="ARBA00007131"/>
    </source>
</evidence>
<dbReference type="Pfam" id="PF00456">
    <property type="entry name" value="Transketolase_N"/>
    <property type="match status" value="1"/>
</dbReference>
<keyword evidence="3" id="KW-0786">Thiamine pyrophosphate</keyword>
<dbReference type="EMBL" id="CP038469">
    <property type="protein sequence ID" value="QBX80541.1"/>
    <property type="molecule type" value="Genomic_DNA"/>
</dbReference>
<accession>A0ABX5T4S2</accession>
<evidence type="ECO:0000256" key="3">
    <source>
        <dbReference type="ARBA" id="ARBA00023052"/>
    </source>
</evidence>
<dbReference type="Proteomes" id="UP000296284">
    <property type="component" value="Chromosome"/>
</dbReference>
<dbReference type="RefSeq" id="WP_135322518.1">
    <property type="nucleotide sequence ID" value="NZ_CP038469.1"/>
</dbReference>
<dbReference type="Gene3D" id="3.40.50.970">
    <property type="match status" value="1"/>
</dbReference>
<reference evidence="5 6" key="1">
    <citation type="submission" date="2019-03" db="EMBL/GenBank/DDBJ databases">
        <title>Complete genome sequence of Citrobacter sp. SNU WT2 isolated from diseased rainbow trout.</title>
        <authorList>
            <person name="Oh W.T."/>
            <person name="Park S.C."/>
        </authorList>
    </citation>
    <scope>NUCLEOTIDE SEQUENCE [LARGE SCALE GENOMIC DNA]</scope>
    <source>
        <strain evidence="5 6">SNU WT2</strain>
    </source>
</reference>
<evidence type="ECO:0000313" key="5">
    <source>
        <dbReference type="EMBL" id="QBX80541.1"/>
    </source>
</evidence>
<gene>
    <name evidence="5" type="ORF">E4Z61_09290</name>
</gene>
<dbReference type="SUPFAM" id="SSF52518">
    <property type="entry name" value="Thiamin diphosphate-binding fold (THDP-binding)"/>
    <property type="match status" value="1"/>
</dbReference>
<protein>
    <submittedName>
        <fullName evidence="5">Transketolase</fullName>
    </submittedName>
</protein>
<dbReference type="InterPro" id="IPR005474">
    <property type="entry name" value="Transketolase_N"/>
</dbReference>
<name>A0ABX5T4S2_9ENTR</name>
<dbReference type="InterPro" id="IPR029061">
    <property type="entry name" value="THDP-binding"/>
</dbReference>
<evidence type="ECO:0000256" key="1">
    <source>
        <dbReference type="ARBA" id="ARBA00001964"/>
    </source>
</evidence>
<evidence type="ECO:0000313" key="6">
    <source>
        <dbReference type="Proteomes" id="UP000296284"/>
    </source>
</evidence>